<organism evidence="2 3">
    <name type="scientific">Colletotrichum gloeosporioides</name>
    <name type="common">Anthracnose fungus</name>
    <name type="synonym">Glomerella cingulata</name>
    <dbReference type="NCBI Taxonomy" id="474922"/>
    <lineage>
        <taxon>Eukaryota</taxon>
        <taxon>Fungi</taxon>
        <taxon>Dikarya</taxon>
        <taxon>Ascomycota</taxon>
        <taxon>Pezizomycotina</taxon>
        <taxon>Sordariomycetes</taxon>
        <taxon>Hypocreomycetidae</taxon>
        <taxon>Glomerellales</taxon>
        <taxon>Glomerellaceae</taxon>
        <taxon>Colletotrichum</taxon>
        <taxon>Colletotrichum gloeosporioides species complex</taxon>
    </lineage>
</organism>
<dbReference type="Gene3D" id="1.25.40.10">
    <property type="entry name" value="Tetratricopeptide repeat domain"/>
    <property type="match status" value="1"/>
</dbReference>
<name>A0A8H4FRJ4_COLGL</name>
<evidence type="ECO:0000313" key="2">
    <source>
        <dbReference type="EMBL" id="KAF3811850.1"/>
    </source>
</evidence>
<dbReference type="EMBL" id="WVTB01000006">
    <property type="protein sequence ID" value="KAF3811850.1"/>
    <property type="molecule type" value="Genomic_DNA"/>
</dbReference>
<dbReference type="Proteomes" id="UP000613401">
    <property type="component" value="Unassembled WGS sequence"/>
</dbReference>
<reference evidence="2" key="1">
    <citation type="journal article" date="2020" name="Phytopathology">
        <title>Genome sequence and comparative analysis of Colletotrichum gloeosporioides isolated from Liriodendron leaves.</title>
        <authorList>
            <person name="Fu F.F."/>
            <person name="Hao Z."/>
            <person name="Wang P."/>
            <person name="Lu Y."/>
            <person name="Xue L.J."/>
            <person name="Wei G."/>
            <person name="Tian Y."/>
            <person name="Baishi H."/>
            <person name="Xu H."/>
            <person name="Shi J."/>
            <person name="Cheng T."/>
            <person name="Wang G."/>
            <person name="Yi Y."/>
            <person name="Chen J."/>
        </authorList>
    </citation>
    <scope>NUCLEOTIDE SEQUENCE</scope>
    <source>
        <strain evidence="2">Lc1</strain>
    </source>
</reference>
<accession>A0A8H4FRJ4</accession>
<evidence type="ECO:0000313" key="3">
    <source>
        <dbReference type="Proteomes" id="UP000613401"/>
    </source>
</evidence>
<reference evidence="2" key="2">
    <citation type="submission" date="2020-03" db="EMBL/GenBank/DDBJ databases">
        <authorList>
            <person name="Fu F.-F."/>
            <person name="Chen J."/>
        </authorList>
    </citation>
    <scope>NUCLEOTIDE SEQUENCE</scope>
    <source>
        <strain evidence="2">Lc1</strain>
    </source>
</reference>
<dbReference type="InterPro" id="IPR027974">
    <property type="entry name" value="DUF4470"/>
</dbReference>
<dbReference type="InterPro" id="IPR011990">
    <property type="entry name" value="TPR-like_helical_dom_sf"/>
</dbReference>
<gene>
    <name evidence="2" type="ORF">GCG54_00014606</name>
</gene>
<sequence length="834" mass="93878">MASASPTSDSTAVCRRQFEGTLVAEKAYKEAASPAPEHPAPCSNISAIKFKQGDYAGSLKNLEKPLCLSSDEPENGPKKQKLYTRMVKCHLHSLSLSKASQAVEALSDDASGKDLQAAFKEMESLRQDAPEYYAFGHDQAEPLFDAPLWPLMSEKDPVSFLFCGSGDARHLFVTIVALFVNKTAASVGGPAKGMASAPAHFTLVDINAAALARTLIIFDMTFRPRNCRVSTVLAYMYSSAFIPKFAAEKILEHVRTLIDHFEDTDDGAGTDYMFMLYVPKDTRIQVLRKLKQWAEPLGAMYATKRLRPMIQKDFAQTRERKRGVFGAERDKTDNKDDKEFAELAVLIPLLEAFRAENPGSKKQLLEQVDSQWVVNQTVLDMDYEKRTREESGPGMLPNWDFNPADILKNLPNPMTAMMGMMGSSDNSGVLKGISEFFDLLSVSVMSLHERLKIELIAGEMADVFERLQYDGMEHRKQKPTDSEAIDPTLFPRAYDRIHLSNIPDYVGGPLTALMYGMPLLHEGRPSNLRFNNLLNPPMFDTHDHFLAEYMLMHDAKQVADHFGAVREIDSNAPKIPEEMKKLIGDNTFMIENYFPWALSGTKKVPRNRMMSRPALGNWLYGHLLKICIPYPRPIWSDRPVHAPLNLTALFRLITQMHKHTGFPTYFTVSVSIGPWRAEFTTLLSIWRRHLPFGVIAPEHALVPPEEILECSFTFPRFREQQDRIMHFTLVFVNVGLVDAKQPDFRKALLDAEAGYVSDSAARFRKGGVHIVTAFKFVTDTRTAFFWMRKDVLDEITSGDSWAAGICRTDTWDIVNGTKIPVSQGLKTVGPWIEA</sequence>
<dbReference type="SUPFAM" id="SSF48452">
    <property type="entry name" value="TPR-like"/>
    <property type="match status" value="1"/>
</dbReference>
<dbReference type="GeneID" id="69021716"/>
<protein>
    <recommendedName>
        <fullName evidence="1">DUF4470 domain-containing protein</fullName>
    </recommendedName>
</protein>
<dbReference type="Pfam" id="PF14737">
    <property type="entry name" value="DUF4470"/>
    <property type="match status" value="1"/>
</dbReference>
<comment type="caution">
    <text evidence="2">The sequence shown here is derived from an EMBL/GenBank/DDBJ whole genome shotgun (WGS) entry which is preliminary data.</text>
</comment>
<proteinExistence type="predicted"/>
<keyword evidence="3" id="KW-1185">Reference proteome</keyword>
<evidence type="ECO:0000259" key="1">
    <source>
        <dbReference type="Pfam" id="PF14737"/>
    </source>
</evidence>
<dbReference type="RefSeq" id="XP_045271009.1">
    <property type="nucleotide sequence ID" value="XM_045414431.1"/>
</dbReference>
<dbReference type="AlphaFoldDB" id="A0A8H4FRJ4"/>
<feature type="domain" description="DUF4470" evidence="1">
    <location>
        <begin position="135"/>
        <end position="240"/>
    </location>
</feature>